<dbReference type="HOGENOM" id="CLU_2626145_0_0_1"/>
<evidence type="ECO:0000313" key="2">
    <source>
        <dbReference type="EnsemblPlants" id="ONIVA11G17920.1"/>
    </source>
</evidence>
<accession>A0A0E0J3M4</accession>
<feature type="compositionally biased region" description="Basic and acidic residues" evidence="1">
    <location>
        <begin position="11"/>
        <end position="28"/>
    </location>
</feature>
<reference evidence="2" key="1">
    <citation type="submission" date="2015-04" db="UniProtKB">
        <authorList>
            <consortium name="EnsemblPlants"/>
        </authorList>
    </citation>
    <scope>IDENTIFICATION</scope>
    <source>
        <strain evidence="2">SL10</strain>
    </source>
</reference>
<proteinExistence type="predicted"/>
<protein>
    <submittedName>
        <fullName evidence="2">Uncharacterized protein</fullName>
    </submittedName>
</protein>
<sequence>MPAAGLGVSPEPRRRETKRYTQRERERDDIARWPPRLLTARAAYSAAAPSPWRTLLAATIKFIIIRTNKINKEYTTGV</sequence>
<keyword evidence="3" id="KW-1185">Reference proteome</keyword>
<dbReference type="Gramene" id="ONIVA11G17920.1">
    <property type="protein sequence ID" value="ONIVA11G17920.1"/>
    <property type="gene ID" value="ONIVA11G17920"/>
</dbReference>
<name>A0A0E0J3M4_ORYNI</name>
<dbReference type="Proteomes" id="UP000006591">
    <property type="component" value="Chromosome 11"/>
</dbReference>
<feature type="region of interest" description="Disordered" evidence="1">
    <location>
        <begin position="1"/>
        <end position="28"/>
    </location>
</feature>
<reference evidence="2" key="2">
    <citation type="submission" date="2018-04" db="EMBL/GenBank/DDBJ databases">
        <title>OnivRS2 (Oryza nivara Reference Sequence Version 2).</title>
        <authorList>
            <person name="Zhang J."/>
            <person name="Kudrna D."/>
            <person name="Lee S."/>
            <person name="Talag J."/>
            <person name="Rajasekar S."/>
            <person name="Welchert J."/>
            <person name="Hsing Y.-I."/>
            <person name="Wing R.A."/>
        </authorList>
    </citation>
    <scope>NUCLEOTIDE SEQUENCE [LARGE SCALE GENOMIC DNA]</scope>
    <source>
        <strain evidence="2">SL10</strain>
    </source>
</reference>
<evidence type="ECO:0000313" key="3">
    <source>
        <dbReference type="Proteomes" id="UP000006591"/>
    </source>
</evidence>
<evidence type="ECO:0000256" key="1">
    <source>
        <dbReference type="SAM" id="MobiDB-lite"/>
    </source>
</evidence>
<dbReference type="AlphaFoldDB" id="A0A0E0J3M4"/>
<organism evidence="2">
    <name type="scientific">Oryza nivara</name>
    <name type="common">Indian wild rice</name>
    <name type="synonym">Oryza sativa f. spontanea</name>
    <dbReference type="NCBI Taxonomy" id="4536"/>
    <lineage>
        <taxon>Eukaryota</taxon>
        <taxon>Viridiplantae</taxon>
        <taxon>Streptophyta</taxon>
        <taxon>Embryophyta</taxon>
        <taxon>Tracheophyta</taxon>
        <taxon>Spermatophyta</taxon>
        <taxon>Magnoliopsida</taxon>
        <taxon>Liliopsida</taxon>
        <taxon>Poales</taxon>
        <taxon>Poaceae</taxon>
        <taxon>BOP clade</taxon>
        <taxon>Oryzoideae</taxon>
        <taxon>Oryzeae</taxon>
        <taxon>Oryzinae</taxon>
        <taxon>Oryza</taxon>
    </lineage>
</organism>
<dbReference type="EnsemblPlants" id="ONIVA11G17920.1">
    <property type="protein sequence ID" value="ONIVA11G17920.1"/>
    <property type="gene ID" value="ONIVA11G17920"/>
</dbReference>